<name>A0A6M0SKV0_CLOBO</name>
<dbReference type="GO" id="GO:0003677">
    <property type="term" value="F:DNA binding"/>
    <property type="evidence" value="ECO:0007669"/>
    <property type="project" value="UniProtKB-KW"/>
</dbReference>
<evidence type="ECO:0000313" key="4">
    <source>
        <dbReference type="Proteomes" id="UP000472355"/>
    </source>
</evidence>
<evidence type="ECO:0000259" key="2">
    <source>
        <dbReference type="PROSITE" id="PS50943"/>
    </source>
</evidence>
<sequence length="158" mass="18406">MNIGENIKKYRTEKEISQEKLATKLDVSSRTLQSYEAGRTAPTIEVIKKIAIALDVPFYKLIENDENLSKEDIEKIKNNPFNFMPPSDIKRVNQMLEDQSEKVVNLIKCVNYWHCDNKYDLEKIIVGDAGSDISNLLIDIVENRLKHYNNLYERNNKK</sequence>
<evidence type="ECO:0000256" key="1">
    <source>
        <dbReference type="ARBA" id="ARBA00023125"/>
    </source>
</evidence>
<dbReference type="PANTHER" id="PTHR46558">
    <property type="entry name" value="TRACRIPTIONAL REGULATORY PROTEIN-RELATED-RELATED"/>
    <property type="match status" value="1"/>
</dbReference>
<dbReference type="SMART" id="SM00530">
    <property type="entry name" value="HTH_XRE"/>
    <property type="match status" value="1"/>
</dbReference>
<dbReference type="InterPro" id="IPR010982">
    <property type="entry name" value="Lambda_DNA-bd_dom_sf"/>
</dbReference>
<organism evidence="3 4">
    <name type="scientific">Clostridium botulinum</name>
    <dbReference type="NCBI Taxonomy" id="1491"/>
    <lineage>
        <taxon>Bacteria</taxon>
        <taxon>Bacillati</taxon>
        <taxon>Bacillota</taxon>
        <taxon>Clostridia</taxon>
        <taxon>Eubacteriales</taxon>
        <taxon>Clostridiaceae</taxon>
        <taxon>Clostridium</taxon>
    </lineage>
</organism>
<comment type="caution">
    <text evidence="3">The sequence shown here is derived from an EMBL/GenBank/DDBJ whole genome shotgun (WGS) entry which is preliminary data.</text>
</comment>
<feature type="domain" description="HTH cro/C1-type" evidence="2">
    <location>
        <begin position="7"/>
        <end position="61"/>
    </location>
</feature>
<dbReference type="EMBL" id="SGKU01000008">
    <property type="protein sequence ID" value="NFA41830.1"/>
    <property type="molecule type" value="Genomic_DNA"/>
</dbReference>
<dbReference type="Gene3D" id="1.10.260.40">
    <property type="entry name" value="lambda repressor-like DNA-binding domains"/>
    <property type="match status" value="1"/>
</dbReference>
<protein>
    <submittedName>
        <fullName evidence="3">XRE family transcriptional regulator</fullName>
    </submittedName>
</protein>
<accession>A0A6M0SKV0</accession>
<dbReference type="AlphaFoldDB" id="A0A6M0SKV0"/>
<reference evidence="3 4" key="1">
    <citation type="submission" date="2019-02" db="EMBL/GenBank/DDBJ databases">
        <title>Genome sequencing of Clostridium botulinum clinical isolates.</title>
        <authorList>
            <person name="Brunt J."/>
            <person name="Van Vliet A.H.M."/>
            <person name="Stringer S.C."/>
            <person name="Grant K.A."/>
            <person name="Carter A.C."/>
            <person name="Peck M.W."/>
        </authorList>
    </citation>
    <scope>NUCLEOTIDE SEQUENCE [LARGE SCALE GENOMIC DNA]</scope>
    <source>
        <strain evidence="3 4">H113700579</strain>
    </source>
</reference>
<dbReference type="PANTHER" id="PTHR46558:SF11">
    <property type="entry name" value="HTH-TYPE TRANSCRIPTIONAL REGULATOR XRE"/>
    <property type="match status" value="1"/>
</dbReference>
<gene>
    <name evidence="3" type="ORF">EXM65_04385</name>
</gene>
<dbReference type="SUPFAM" id="SSF47413">
    <property type="entry name" value="lambda repressor-like DNA-binding domains"/>
    <property type="match status" value="1"/>
</dbReference>
<proteinExistence type="predicted"/>
<dbReference type="CDD" id="cd00093">
    <property type="entry name" value="HTH_XRE"/>
    <property type="match status" value="1"/>
</dbReference>
<dbReference type="InterPro" id="IPR001387">
    <property type="entry name" value="Cro/C1-type_HTH"/>
</dbReference>
<keyword evidence="1" id="KW-0238">DNA-binding</keyword>
<evidence type="ECO:0000313" key="3">
    <source>
        <dbReference type="EMBL" id="NFA41830.1"/>
    </source>
</evidence>
<dbReference type="Proteomes" id="UP000472355">
    <property type="component" value="Unassembled WGS sequence"/>
</dbReference>
<dbReference type="PROSITE" id="PS50943">
    <property type="entry name" value="HTH_CROC1"/>
    <property type="match status" value="1"/>
</dbReference>
<dbReference type="Pfam" id="PF01381">
    <property type="entry name" value="HTH_3"/>
    <property type="match status" value="1"/>
</dbReference>